<dbReference type="SMART" id="SM00359">
    <property type="entry name" value="PUA"/>
    <property type="match status" value="1"/>
</dbReference>
<dbReference type="CDD" id="cd21157">
    <property type="entry name" value="PUA_G5K"/>
    <property type="match status" value="1"/>
</dbReference>
<dbReference type="Pfam" id="PF01472">
    <property type="entry name" value="PUA"/>
    <property type="match status" value="1"/>
</dbReference>
<dbReference type="HAMAP" id="MF_00456">
    <property type="entry name" value="ProB"/>
    <property type="match status" value="1"/>
</dbReference>
<accession>A0A0F9TF16</accession>
<protein>
    <recommendedName>
        <fullName evidence="8">PUA domain-containing protein</fullName>
    </recommendedName>
</protein>
<dbReference type="GO" id="GO:0005829">
    <property type="term" value="C:cytosol"/>
    <property type="evidence" value="ECO:0007669"/>
    <property type="project" value="TreeGrafter"/>
</dbReference>
<dbReference type="PROSITE" id="PS00902">
    <property type="entry name" value="GLUTAMATE_5_KINASE"/>
    <property type="match status" value="1"/>
</dbReference>
<sequence>MPAAHVRQTVIRNARHIVVKVGTSAICDDAGQPDVKVIRALAAQIAAAMDGGVGVSLVTSGAIGAGLAELGLVDRPKTLPMLQAVAAVGQGQLMRTFHDVFARRGRKVAQVLLTRADFEDRTRYLNIRNTLAKLSELGVLAIINENDAVAVDEIRYGDNDIIAAHLANTLTADLLVLLTTVDGVMKAGRVLDVIERIDDETLALVTGKQTRLGSGGMASKLTAAAMVTKAGEAAVIANARTPNVLTRLLAGEGVGTVFAPAGRKMSRRDRWIAQASRPAGTIAIDAGAAKALRERGKSLLPSGITAVVGRFAKGAIVAVTDPAGETIARGLTNYSAEQIQQIKGLKTSQISAALGDKPYDEVIHRNNMTVE</sequence>
<dbReference type="InterPro" id="IPR001048">
    <property type="entry name" value="Asp/Glu/Uridylate_kinase"/>
</dbReference>
<dbReference type="InterPro" id="IPR002478">
    <property type="entry name" value="PUA"/>
</dbReference>
<evidence type="ECO:0000256" key="6">
    <source>
        <dbReference type="ARBA" id="ARBA00022777"/>
    </source>
</evidence>
<evidence type="ECO:0000256" key="7">
    <source>
        <dbReference type="ARBA" id="ARBA00022840"/>
    </source>
</evidence>
<keyword evidence="5" id="KW-0547">Nucleotide-binding</keyword>
<keyword evidence="4" id="KW-0808">Transferase</keyword>
<dbReference type="InterPro" id="IPR015947">
    <property type="entry name" value="PUA-like_sf"/>
</dbReference>
<feature type="domain" description="PUA" evidence="8">
    <location>
        <begin position="280"/>
        <end position="363"/>
    </location>
</feature>
<dbReference type="PANTHER" id="PTHR43654">
    <property type="entry name" value="GLUTAMATE 5-KINASE"/>
    <property type="match status" value="1"/>
</dbReference>
<evidence type="ECO:0000313" key="9">
    <source>
        <dbReference type="EMBL" id="KKN47651.1"/>
    </source>
</evidence>
<dbReference type="NCBIfam" id="TIGR01027">
    <property type="entry name" value="proB"/>
    <property type="match status" value="1"/>
</dbReference>
<dbReference type="SUPFAM" id="SSF88697">
    <property type="entry name" value="PUA domain-like"/>
    <property type="match status" value="1"/>
</dbReference>
<dbReference type="Gene3D" id="2.30.130.10">
    <property type="entry name" value="PUA domain"/>
    <property type="match status" value="1"/>
</dbReference>
<dbReference type="GO" id="GO:0003723">
    <property type="term" value="F:RNA binding"/>
    <property type="evidence" value="ECO:0007669"/>
    <property type="project" value="InterPro"/>
</dbReference>
<dbReference type="Pfam" id="PF00696">
    <property type="entry name" value="AA_kinase"/>
    <property type="match status" value="1"/>
</dbReference>
<dbReference type="InterPro" id="IPR005715">
    <property type="entry name" value="Glu_5kinase/COase_Synthase"/>
</dbReference>
<dbReference type="PIRSF" id="PIRSF000729">
    <property type="entry name" value="GK"/>
    <property type="match status" value="1"/>
</dbReference>
<dbReference type="InterPro" id="IPR019797">
    <property type="entry name" value="Glutamate_5-kinase_CS"/>
</dbReference>
<dbReference type="GO" id="GO:0005524">
    <property type="term" value="F:ATP binding"/>
    <property type="evidence" value="ECO:0007669"/>
    <property type="project" value="UniProtKB-KW"/>
</dbReference>
<dbReference type="PROSITE" id="PS50890">
    <property type="entry name" value="PUA"/>
    <property type="match status" value="1"/>
</dbReference>
<name>A0A0F9TF16_9ZZZZ</name>
<keyword evidence="3" id="KW-0641">Proline biosynthesis</keyword>
<dbReference type="InterPro" id="IPR041739">
    <property type="entry name" value="G5K_ProB"/>
</dbReference>
<dbReference type="GO" id="GO:0004349">
    <property type="term" value="F:glutamate 5-kinase activity"/>
    <property type="evidence" value="ECO:0007669"/>
    <property type="project" value="InterPro"/>
</dbReference>
<proteinExistence type="inferred from homology"/>
<dbReference type="FunFam" id="2.30.130.10:FF:000007">
    <property type="entry name" value="Glutamate 5-kinase"/>
    <property type="match status" value="1"/>
</dbReference>
<dbReference type="Gene3D" id="3.40.1160.10">
    <property type="entry name" value="Acetylglutamate kinase-like"/>
    <property type="match status" value="1"/>
</dbReference>
<dbReference type="InterPro" id="IPR036974">
    <property type="entry name" value="PUA_sf"/>
</dbReference>
<evidence type="ECO:0000256" key="2">
    <source>
        <dbReference type="ARBA" id="ARBA00022605"/>
    </source>
</evidence>
<dbReference type="PRINTS" id="PR00474">
    <property type="entry name" value="GLU5KINASE"/>
</dbReference>
<dbReference type="InterPro" id="IPR011529">
    <property type="entry name" value="Glu_5kinase"/>
</dbReference>
<dbReference type="EMBL" id="LAZR01001263">
    <property type="protein sequence ID" value="KKN47651.1"/>
    <property type="molecule type" value="Genomic_DNA"/>
</dbReference>
<dbReference type="InterPro" id="IPR036393">
    <property type="entry name" value="AceGlu_kinase-like_sf"/>
</dbReference>
<dbReference type="InterPro" id="IPR001057">
    <property type="entry name" value="Glu/AcGlu_kinase"/>
</dbReference>
<evidence type="ECO:0000256" key="5">
    <source>
        <dbReference type="ARBA" id="ARBA00022741"/>
    </source>
</evidence>
<dbReference type="GO" id="GO:0008652">
    <property type="term" value="P:amino acid biosynthetic process"/>
    <property type="evidence" value="ECO:0007669"/>
    <property type="project" value="UniProtKB-KW"/>
</dbReference>
<evidence type="ECO:0000256" key="4">
    <source>
        <dbReference type="ARBA" id="ARBA00022679"/>
    </source>
</evidence>
<evidence type="ECO:0000256" key="1">
    <source>
        <dbReference type="ARBA" id="ARBA00022490"/>
    </source>
</evidence>
<gene>
    <name evidence="9" type="ORF">LCGC14_0660760</name>
</gene>
<dbReference type="CDD" id="cd04242">
    <property type="entry name" value="AAK_G5K_ProB"/>
    <property type="match status" value="1"/>
</dbReference>
<keyword evidence="6" id="KW-0418">Kinase</keyword>
<evidence type="ECO:0000259" key="8">
    <source>
        <dbReference type="SMART" id="SM00359"/>
    </source>
</evidence>
<organism evidence="9">
    <name type="scientific">marine sediment metagenome</name>
    <dbReference type="NCBI Taxonomy" id="412755"/>
    <lineage>
        <taxon>unclassified sequences</taxon>
        <taxon>metagenomes</taxon>
        <taxon>ecological metagenomes</taxon>
    </lineage>
</organism>
<dbReference type="SUPFAM" id="SSF53633">
    <property type="entry name" value="Carbamate kinase-like"/>
    <property type="match status" value="1"/>
</dbReference>
<dbReference type="FunFam" id="3.40.1160.10:FF:000006">
    <property type="entry name" value="Glutamate 5-kinase"/>
    <property type="match status" value="1"/>
</dbReference>
<reference evidence="9" key="1">
    <citation type="journal article" date="2015" name="Nature">
        <title>Complex archaea that bridge the gap between prokaryotes and eukaryotes.</title>
        <authorList>
            <person name="Spang A."/>
            <person name="Saw J.H."/>
            <person name="Jorgensen S.L."/>
            <person name="Zaremba-Niedzwiedzka K."/>
            <person name="Martijn J."/>
            <person name="Lind A.E."/>
            <person name="van Eijk R."/>
            <person name="Schleper C."/>
            <person name="Guy L."/>
            <person name="Ettema T.J."/>
        </authorList>
    </citation>
    <scope>NUCLEOTIDE SEQUENCE</scope>
</reference>
<keyword evidence="2" id="KW-0028">Amino-acid biosynthesis</keyword>
<dbReference type="PANTHER" id="PTHR43654:SF1">
    <property type="entry name" value="ISOPENTENYL PHOSPHATE KINASE"/>
    <property type="match status" value="1"/>
</dbReference>
<comment type="caution">
    <text evidence="9">The sequence shown here is derived from an EMBL/GenBank/DDBJ whole genome shotgun (WGS) entry which is preliminary data.</text>
</comment>
<keyword evidence="7" id="KW-0067">ATP-binding</keyword>
<evidence type="ECO:0000256" key="3">
    <source>
        <dbReference type="ARBA" id="ARBA00022650"/>
    </source>
</evidence>
<dbReference type="AlphaFoldDB" id="A0A0F9TF16"/>
<keyword evidence="1" id="KW-0963">Cytoplasm</keyword>